<organism evidence="2 3">
    <name type="scientific">Jiangella asiatica</name>
    <dbReference type="NCBI Taxonomy" id="2530372"/>
    <lineage>
        <taxon>Bacteria</taxon>
        <taxon>Bacillati</taxon>
        <taxon>Actinomycetota</taxon>
        <taxon>Actinomycetes</taxon>
        <taxon>Jiangellales</taxon>
        <taxon>Jiangellaceae</taxon>
        <taxon>Jiangella</taxon>
    </lineage>
</organism>
<feature type="transmembrane region" description="Helical" evidence="1">
    <location>
        <begin position="87"/>
        <end position="113"/>
    </location>
</feature>
<keyword evidence="3" id="KW-1185">Reference proteome</keyword>
<keyword evidence="1" id="KW-0472">Membrane</keyword>
<dbReference type="AlphaFoldDB" id="A0A4R5CPQ7"/>
<keyword evidence="1" id="KW-0812">Transmembrane</keyword>
<feature type="transmembrane region" description="Helical" evidence="1">
    <location>
        <begin position="63"/>
        <end position="81"/>
    </location>
</feature>
<proteinExistence type="predicted"/>
<feature type="transmembrane region" description="Helical" evidence="1">
    <location>
        <begin position="134"/>
        <end position="155"/>
    </location>
</feature>
<evidence type="ECO:0000313" key="2">
    <source>
        <dbReference type="EMBL" id="TDE02442.1"/>
    </source>
</evidence>
<dbReference type="EMBL" id="SMKZ01000036">
    <property type="protein sequence ID" value="TDE02442.1"/>
    <property type="molecule type" value="Genomic_DNA"/>
</dbReference>
<reference evidence="2 3" key="1">
    <citation type="submission" date="2019-03" db="EMBL/GenBank/DDBJ databases">
        <title>Draft genome sequences of novel Actinobacteria.</title>
        <authorList>
            <person name="Sahin N."/>
            <person name="Ay H."/>
            <person name="Saygin H."/>
        </authorList>
    </citation>
    <scope>NUCLEOTIDE SEQUENCE [LARGE SCALE GENOMIC DNA]</scope>
    <source>
        <strain evidence="2 3">5K138</strain>
    </source>
</reference>
<evidence type="ECO:0008006" key="4">
    <source>
        <dbReference type="Google" id="ProtNLM"/>
    </source>
</evidence>
<name>A0A4R5CPQ7_9ACTN</name>
<evidence type="ECO:0000313" key="3">
    <source>
        <dbReference type="Proteomes" id="UP000294739"/>
    </source>
</evidence>
<evidence type="ECO:0000256" key="1">
    <source>
        <dbReference type="SAM" id="Phobius"/>
    </source>
</evidence>
<keyword evidence="1" id="KW-1133">Transmembrane helix</keyword>
<dbReference type="RefSeq" id="WP_131898489.1">
    <property type="nucleotide sequence ID" value="NZ_SMKZ01000036.1"/>
</dbReference>
<feature type="transmembrane region" description="Helical" evidence="1">
    <location>
        <begin position="6"/>
        <end position="33"/>
    </location>
</feature>
<gene>
    <name evidence="2" type="ORF">E1269_21880</name>
</gene>
<comment type="caution">
    <text evidence="2">The sequence shown here is derived from an EMBL/GenBank/DDBJ whole genome shotgun (WGS) entry which is preliminary data.</text>
</comment>
<dbReference type="InParanoid" id="A0A4R5CPQ7"/>
<accession>A0A4R5CPQ7</accession>
<sequence length="156" mass="16186">MELADVVTAAVAVAHVGLAAAWLGSMLYGLLIVQPRLARLLSADDELLEELLTRLGAGNRRPVLAIIVGLLVTAPLLAVAVDADGAQVALLAADGALVLAAGGTFARVSWRLWPRRVFALPSERPAHRAALRRHALFMVALVGGAFTAAVTALAIS</sequence>
<dbReference type="Proteomes" id="UP000294739">
    <property type="component" value="Unassembled WGS sequence"/>
</dbReference>
<protein>
    <recommendedName>
        <fullName evidence="4">Copper resistance protein D domain-containing protein</fullName>
    </recommendedName>
</protein>